<gene>
    <name evidence="3" type="ORF">C7456_1026</name>
</gene>
<proteinExistence type="predicted"/>
<dbReference type="Pfam" id="PF14534">
    <property type="entry name" value="DUF4440"/>
    <property type="match status" value="1"/>
</dbReference>
<reference evidence="3 4" key="1">
    <citation type="submission" date="2018-05" db="EMBL/GenBank/DDBJ databases">
        <title>Genomic Encyclopedia of Type Strains, Phase IV (KMG-IV): sequencing the most valuable type-strain genomes for metagenomic binning, comparative biology and taxonomic classification.</title>
        <authorList>
            <person name="Goeker M."/>
        </authorList>
    </citation>
    <scope>NUCLEOTIDE SEQUENCE [LARGE SCALE GENOMIC DNA]</scope>
    <source>
        <strain evidence="3 4">DSM 14263</strain>
    </source>
</reference>
<dbReference type="RefSeq" id="WP_109722125.1">
    <property type="nucleotide sequence ID" value="NZ_MSZV01000038.1"/>
</dbReference>
<organism evidence="3 4">
    <name type="scientific">Fulvimonas soli</name>
    <dbReference type="NCBI Taxonomy" id="155197"/>
    <lineage>
        <taxon>Bacteria</taxon>
        <taxon>Pseudomonadati</taxon>
        <taxon>Pseudomonadota</taxon>
        <taxon>Gammaproteobacteria</taxon>
        <taxon>Lysobacterales</taxon>
        <taxon>Rhodanobacteraceae</taxon>
        <taxon>Fulvimonas</taxon>
    </lineage>
</organism>
<dbReference type="InterPro" id="IPR032710">
    <property type="entry name" value="NTF2-like_dom_sf"/>
</dbReference>
<dbReference type="InterPro" id="IPR027843">
    <property type="entry name" value="DUF4440"/>
</dbReference>
<dbReference type="AlphaFoldDB" id="A0A316IGT7"/>
<feature type="signal peptide" evidence="1">
    <location>
        <begin position="1"/>
        <end position="17"/>
    </location>
</feature>
<evidence type="ECO:0000256" key="1">
    <source>
        <dbReference type="SAM" id="SignalP"/>
    </source>
</evidence>
<accession>A0A316IGT7</accession>
<evidence type="ECO:0000259" key="2">
    <source>
        <dbReference type="Pfam" id="PF14534"/>
    </source>
</evidence>
<name>A0A316IGT7_9GAMM</name>
<comment type="caution">
    <text evidence="3">The sequence shown here is derived from an EMBL/GenBank/DDBJ whole genome shotgun (WGS) entry which is preliminary data.</text>
</comment>
<dbReference type="Gene3D" id="3.10.450.50">
    <property type="match status" value="1"/>
</dbReference>
<dbReference type="EMBL" id="QGHC01000002">
    <property type="protein sequence ID" value="PWK92273.1"/>
    <property type="molecule type" value="Genomic_DNA"/>
</dbReference>
<keyword evidence="1" id="KW-0732">Signal</keyword>
<dbReference type="SUPFAM" id="SSF54427">
    <property type="entry name" value="NTF2-like"/>
    <property type="match status" value="1"/>
</dbReference>
<evidence type="ECO:0000313" key="4">
    <source>
        <dbReference type="Proteomes" id="UP000245812"/>
    </source>
</evidence>
<protein>
    <submittedName>
        <fullName evidence="3">Uncharacterized protein DUF4440</fullName>
    </submittedName>
</protein>
<dbReference type="OrthoDB" id="5955095at2"/>
<feature type="domain" description="DUF4440" evidence="2">
    <location>
        <begin position="35"/>
        <end position="141"/>
    </location>
</feature>
<dbReference type="Proteomes" id="UP000245812">
    <property type="component" value="Unassembled WGS sequence"/>
</dbReference>
<feature type="chain" id="PRO_5016258714" evidence="1">
    <location>
        <begin position="18"/>
        <end position="152"/>
    </location>
</feature>
<evidence type="ECO:0000313" key="3">
    <source>
        <dbReference type="EMBL" id="PWK92273.1"/>
    </source>
</evidence>
<keyword evidence="4" id="KW-1185">Reference proteome</keyword>
<sequence>MKSIALLSPLAVALALATADGTAGGDPHAALPPALRRAVAEFDHAQIHGDGAALRRLLAADYVLVNSRALIEDKADFIRDYTAPGYRLQPYTVEDEVIRLWPGGAVMAGAVTLEGTSDGRPFKVRLRFADVWRERDGAWQVVFTEATRVPPP</sequence>